<protein>
    <submittedName>
        <fullName evidence="2">Uncharacterized protein</fullName>
    </submittedName>
</protein>
<dbReference type="Proteomes" id="UP000321504">
    <property type="component" value="Unassembled WGS sequence"/>
</dbReference>
<gene>
    <name evidence="2" type="ORF">FVP01_07500</name>
</gene>
<keyword evidence="1" id="KW-0812">Transmembrane</keyword>
<keyword evidence="1" id="KW-1133">Transmembrane helix</keyword>
<dbReference type="AlphaFoldDB" id="A0AA46L990"/>
<reference evidence="2 3" key="1">
    <citation type="submission" date="2019-08" db="EMBL/GenBank/DDBJ databases">
        <title>Emerging of two pre-pandemic pathogenic O4:KUT lineages of Vibrio parahaemolyticus in coastal eastern China.</title>
        <authorList>
            <person name="Yu H."/>
        </authorList>
    </citation>
    <scope>NUCLEOTIDE SEQUENCE [LARGE SCALE GENOMIC DNA]</scope>
    <source>
        <strain evidence="2 3">HZ17-383</strain>
    </source>
</reference>
<evidence type="ECO:0000313" key="2">
    <source>
        <dbReference type="EMBL" id="TXN18824.1"/>
    </source>
</evidence>
<evidence type="ECO:0000256" key="1">
    <source>
        <dbReference type="SAM" id="Phobius"/>
    </source>
</evidence>
<keyword evidence="1" id="KW-0472">Membrane</keyword>
<proteinExistence type="predicted"/>
<evidence type="ECO:0000313" key="3">
    <source>
        <dbReference type="Proteomes" id="UP000321504"/>
    </source>
</evidence>
<accession>A0AA46L990</accession>
<comment type="caution">
    <text evidence="2">The sequence shown here is derived from an EMBL/GenBank/DDBJ whole genome shotgun (WGS) entry which is preliminary data.</text>
</comment>
<sequence>MFIHINSLDLDVTHVGEFGSGLFGSPDLNIKFSVCGTHDGCNWGQLCSRGSEERDLGKQVINLSNKWIIFLFFVLFLWWYTYVPPERVEYVTESVDVGRVNCEYASRSGSYIEILDARKDRAHRYTAGMSMDKCADLKATLKAYKRVKIDTQIVDDDLVFADYIVERRPIFYLYFGKHKIKLERKIEGVGDLCPYFPFRLCSSD</sequence>
<name>A0AA46L990_VIBPH</name>
<dbReference type="EMBL" id="VRMQ01000001">
    <property type="protein sequence ID" value="TXN18824.1"/>
    <property type="molecule type" value="Genomic_DNA"/>
</dbReference>
<organism evidence="2 3">
    <name type="scientific">Vibrio parahaemolyticus</name>
    <dbReference type="NCBI Taxonomy" id="670"/>
    <lineage>
        <taxon>Bacteria</taxon>
        <taxon>Pseudomonadati</taxon>
        <taxon>Pseudomonadota</taxon>
        <taxon>Gammaproteobacteria</taxon>
        <taxon>Vibrionales</taxon>
        <taxon>Vibrionaceae</taxon>
        <taxon>Vibrio</taxon>
    </lineage>
</organism>
<dbReference type="RefSeq" id="WP_025500828.1">
    <property type="nucleotide sequence ID" value="NZ_CP034566.1"/>
</dbReference>
<feature type="transmembrane region" description="Helical" evidence="1">
    <location>
        <begin position="67"/>
        <end position="83"/>
    </location>
</feature>